<dbReference type="PROSITE" id="PS51186">
    <property type="entry name" value="GNAT"/>
    <property type="match status" value="1"/>
</dbReference>
<name>A0AAW5LL88_MAMSC</name>
<dbReference type="Proteomes" id="UP001204068">
    <property type="component" value="Unassembled WGS sequence"/>
</dbReference>
<sequence>MIFKLDKKDKDTLNKLGAIWLNSNITTHNFIDAQYWHNNYEDVLNAFEEAEIVVYTKNGNILGFCGLVDNYIAGMFVDENERNQNIGTNLLQYLQKEKEYLSLKVYKENKKAVNFYKKNHFKIEELSEDETGNDEYTMYWKNKNKFAKQR</sequence>
<dbReference type="PANTHER" id="PTHR43800:SF1">
    <property type="entry name" value="PEPTIDYL-LYSINE N-ACETYLTRANSFERASE YJAB"/>
    <property type="match status" value="1"/>
</dbReference>
<dbReference type="CDD" id="cd04301">
    <property type="entry name" value="NAT_SF"/>
    <property type="match status" value="1"/>
</dbReference>
<dbReference type="EMBL" id="JANILD010000001">
    <property type="protein sequence ID" value="MCQ9302463.1"/>
    <property type="molecule type" value="Genomic_DNA"/>
</dbReference>
<dbReference type="PANTHER" id="PTHR43800">
    <property type="entry name" value="PEPTIDYL-LYSINE N-ACETYLTRANSFERASE YJAB"/>
    <property type="match status" value="1"/>
</dbReference>
<evidence type="ECO:0000256" key="1">
    <source>
        <dbReference type="ARBA" id="ARBA00022679"/>
    </source>
</evidence>
<evidence type="ECO:0000259" key="3">
    <source>
        <dbReference type="PROSITE" id="PS51186"/>
    </source>
</evidence>
<protein>
    <submittedName>
        <fullName evidence="4">GNAT family N-acetyltransferase</fullName>
        <ecNumber evidence="4">2.3.1.-</ecNumber>
    </submittedName>
</protein>
<evidence type="ECO:0000313" key="4">
    <source>
        <dbReference type="EMBL" id="MCQ9302463.1"/>
    </source>
</evidence>
<evidence type="ECO:0000256" key="2">
    <source>
        <dbReference type="ARBA" id="ARBA00023315"/>
    </source>
</evidence>
<dbReference type="AlphaFoldDB" id="A0AAW5LL88"/>
<keyword evidence="2 4" id="KW-0012">Acyltransferase</keyword>
<reference evidence="4" key="1">
    <citation type="submission" date="2022-07" db="EMBL/GenBank/DDBJ databases">
        <title>Bacterial species isolated from the porcine tonsil microbiota.</title>
        <authorList>
            <person name="Oliveira I.M.F."/>
        </authorList>
    </citation>
    <scope>NUCLEOTIDE SEQUENCE</scope>
    <source>
        <strain evidence="4">8QC2O2</strain>
    </source>
</reference>
<evidence type="ECO:0000313" key="5">
    <source>
        <dbReference type="Proteomes" id="UP001204068"/>
    </source>
</evidence>
<keyword evidence="1 4" id="KW-0808">Transferase</keyword>
<proteinExistence type="predicted"/>
<dbReference type="InterPro" id="IPR000182">
    <property type="entry name" value="GNAT_dom"/>
</dbReference>
<dbReference type="InterPro" id="IPR016181">
    <property type="entry name" value="Acyl_CoA_acyltransferase"/>
</dbReference>
<dbReference type="GO" id="GO:0016747">
    <property type="term" value="F:acyltransferase activity, transferring groups other than amino-acyl groups"/>
    <property type="evidence" value="ECO:0007669"/>
    <property type="project" value="InterPro"/>
</dbReference>
<comment type="caution">
    <text evidence="4">The sequence shown here is derived from an EMBL/GenBank/DDBJ whole genome shotgun (WGS) entry which is preliminary data.</text>
</comment>
<dbReference type="Gene3D" id="3.40.630.30">
    <property type="match status" value="1"/>
</dbReference>
<dbReference type="SUPFAM" id="SSF55729">
    <property type="entry name" value="Acyl-CoA N-acyltransferases (Nat)"/>
    <property type="match status" value="1"/>
</dbReference>
<organism evidence="4 5">
    <name type="scientific">Mammaliicoccus sciuri</name>
    <name type="common">Staphylococcus sciuri</name>
    <dbReference type="NCBI Taxonomy" id="1296"/>
    <lineage>
        <taxon>Bacteria</taxon>
        <taxon>Bacillati</taxon>
        <taxon>Bacillota</taxon>
        <taxon>Bacilli</taxon>
        <taxon>Bacillales</taxon>
        <taxon>Staphylococcaceae</taxon>
        <taxon>Mammaliicoccus</taxon>
    </lineage>
</organism>
<accession>A0AAW5LL88</accession>
<feature type="domain" description="N-acetyltransferase" evidence="3">
    <location>
        <begin position="1"/>
        <end position="143"/>
    </location>
</feature>
<dbReference type="RefSeq" id="WP_107566212.1">
    <property type="nucleotide sequence ID" value="NZ_CP065795.1"/>
</dbReference>
<dbReference type="EC" id="2.3.1.-" evidence="4"/>
<dbReference type="Pfam" id="PF13508">
    <property type="entry name" value="Acetyltransf_7"/>
    <property type="match status" value="1"/>
</dbReference>
<gene>
    <name evidence="4" type="ORF">NQ032_02370</name>
</gene>